<proteinExistence type="predicted"/>
<feature type="compositionally biased region" description="Low complexity" evidence="2">
    <location>
        <begin position="463"/>
        <end position="476"/>
    </location>
</feature>
<comment type="caution">
    <text evidence="4">The sequence shown here is derived from an EMBL/GenBank/DDBJ whole genome shotgun (WGS) entry which is preliminary data.</text>
</comment>
<dbReference type="Proteomes" id="UP000018958">
    <property type="component" value="Unassembled WGS sequence"/>
</dbReference>
<protein>
    <recommendedName>
        <fullName evidence="3">Mechanosensitive ion channel MscS porin domain-containing protein</fullName>
    </recommendedName>
</protein>
<reference evidence="4 5" key="1">
    <citation type="submission" date="2013-11" db="EMBL/GenBank/DDBJ databases">
        <title>The Genome Sequence of Phytophthora parasitica CJ01A1.</title>
        <authorList>
            <consortium name="The Broad Institute Genomics Platform"/>
            <person name="Russ C."/>
            <person name="Tyler B."/>
            <person name="Panabieres F."/>
            <person name="Shan W."/>
            <person name="Tripathy S."/>
            <person name="Grunwald N."/>
            <person name="Machado M."/>
            <person name="Johnson C.S."/>
            <person name="Walker B."/>
            <person name="Young S.K."/>
            <person name="Zeng Q."/>
            <person name="Gargeya S."/>
            <person name="Fitzgerald M."/>
            <person name="Haas B."/>
            <person name="Abouelleil A."/>
            <person name="Allen A.W."/>
            <person name="Alvarado L."/>
            <person name="Arachchi H.M."/>
            <person name="Berlin A.M."/>
            <person name="Chapman S.B."/>
            <person name="Gainer-Dewar J."/>
            <person name="Goldberg J."/>
            <person name="Griggs A."/>
            <person name="Gujja S."/>
            <person name="Hansen M."/>
            <person name="Howarth C."/>
            <person name="Imamovic A."/>
            <person name="Ireland A."/>
            <person name="Larimer J."/>
            <person name="McCowan C."/>
            <person name="Murphy C."/>
            <person name="Pearson M."/>
            <person name="Poon T.W."/>
            <person name="Priest M."/>
            <person name="Roberts A."/>
            <person name="Saif S."/>
            <person name="Shea T."/>
            <person name="Sisk P."/>
            <person name="Sykes S."/>
            <person name="Wortman J."/>
            <person name="Nusbaum C."/>
            <person name="Birren B."/>
        </authorList>
    </citation>
    <scope>NUCLEOTIDE SEQUENCE [LARGE SCALE GENOMIC DNA]</scope>
    <source>
        <strain evidence="4 5">CJ01A1</strain>
    </source>
</reference>
<evidence type="ECO:0000313" key="5">
    <source>
        <dbReference type="Proteomes" id="UP000018958"/>
    </source>
</evidence>
<organism evidence="4 5">
    <name type="scientific">Phytophthora nicotianae CJ01A1</name>
    <dbReference type="NCBI Taxonomy" id="1317063"/>
    <lineage>
        <taxon>Eukaryota</taxon>
        <taxon>Sar</taxon>
        <taxon>Stramenopiles</taxon>
        <taxon>Oomycota</taxon>
        <taxon>Peronosporomycetes</taxon>
        <taxon>Peronosporales</taxon>
        <taxon>Peronosporaceae</taxon>
        <taxon>Phytophthora</taxon>
    </lineage>
</organism>
<feature type="compositionally biased region" description="Polar residues" evidence="2">
    <location>
        <begin position="484"/>
        <end position="507"/>
    </location>
</feature>
<dbReference type="EMBL" id="ANIX01002782">
    <property type="protein sequence ID" value="ETP10239.1"/>
    <property type="molecule type" value="Genomic_DNA"/>
</dbReference>
<dbReference type="Pfam" id="PF12795">
    <property type="entry name" value="MscS_porin"/>
    <property type="match status" value="1"/>
</dbReference>
<evidence type="ECO:0000259" key="3">
    <source>
        <dbReference type="Pfam" id="PF12795"/>
    </source>
</evidence>
<evidence type="ECO:0000256" key="1">
    <source>
        <dbReference type="SAM" id="Coils"/>
    </source>
</evidence>
<feature type="domain" description="Mechanosensitive ion channel MscS porin" evidence="3">
    <location>
        <begin position="108"/>
        <end position="276"/>
    </location>
</feature>
<keyword evidence="1" id="KW-0175">Coiled coil</keyword>
<feature type="coiled-coil region" evidence="1">
    <location>
        <begin position="187"/>
        <end position="319"/>
    </location>
</feature>
<feature type="region of interest" description="Disordered" evidence="2">
    <location>
        <begin position="409"/>
        <end position="519"/>
    </location>
</feature>
<gene>
    <name evidence="4" type="ORF">F441_14076</name>
</gene>
<dbReference type="Gene3D" id="1.10.287.1490">
    <property type="match status" value="1"/>
</dbReference>
<evidence type="ECO:0000256" key="2">
    <source>
        <dbReference type="SAM" id="MobiDB-lite"/>
    </source>
</evidence>
<feature type="compositionally biased region" description="Low complexity" evidence="2">
    <location>
        <begin position="360"/>
        <end position="377"/>
    </location>
</feature>
<accession>W2WKX2</accession>
<evidence type="ECO:0000313" key="4">
    <source>
        <dbReference type="EMBL" id="ETP10239.1"/>
    </source>
</evidence>
<dbReference type="AlphaFoldDB" id="W2WKX2"/>
<dbReference type="InterPro" id="IPR024393">
    <property type="entry name" value="MscS_porin"/>
</dbReference>
<feature type="region of interest" description="Disordered" evidence="2">
    <location>
        <begin position="164"/>
        <end position="184"/>
    </location>
</feature>
<sequence length="723" mass="80638">MHSVYGARRSRHSVDHPSLDFADVRASSNALQHAINQTEALHELHQDNEVLCRKCLATRRRAKDLDRQLADAANAASPYVLFCQHKSVWITPPELEACRLRYRDLELRYDEAVSQFQGRISTLEAQLIAASSFGVIVPPDTARRIADLESQLARSHSDLQVERDRRASLTSELRESATSPKAAQAEVDRLEAAIERKTRRFRALRESYGRRLKVADNTIAAHSVEIARLQGRVSTLDQELQQVSQRVRAAISQCGQARAERSATQDRVSAARDTVARLERRINQVERSQMSRQDLETALATLRQERDRLVVQKDELRSELGERLGEITGLRAERDQAQKRLSNIAALLPSDPSRKRARTESSSPARSTRSSKTARSTLGSFPASASTQGPVPGSSIEVLSTVAASQSAGASPSSAAHDVASPMTPPRSKRASVAFDSSAGPPDRPARSIRSSKLPARGSSRGALSPPAESESGASSDGDDSLSNRSSSTRGLDSDTAESGSDSSASNAELADLPSTPVPRTEWIPGYRDRCVFHGHDVVPWSAQDIRQTSIVEMDVDLLFHRFAKPMERLFPLRDPTPQLEEWRDDLMDESNIRDLIESAPWEVGHMMRIYAIYEDEHLRAYWDSTHAFPVSITKRRASRYLEAFYTDRKQRRSKPGDRWKSFLQQVFIGMLRGYCDLDLLLDQLFLHFPRQGEVGAWYPEIEDGADPADLLETLIITDTSDQ</sequence>
<feature type="compositionally biased region" description="Basic and acidic residues" evidence="2">
    <location>
        <begin position="164"/>
        <end position="175"/>
    </location>
</feature>
<name>W2WKX2_PHYNI</name>
<feature type="region of interest" description="Disordered" evidence="2">
    <location>
        <begin position="345"/>
        <end position="392"/>
    </location>
</feature>
<dbReference type="PANTHER" id="PTHR43941">
    <property type="entry name" value="STRUCTURAL MAINTENANCE OF CHROMOSOMES PROTEIN 2"/>
    <property type="match status" value="1"/>
</dbReference>
<dbReference type="PANTHER" id="PTHR43941:SF1">
    <property type="entry name" value="STRUCTURAL MAINTENANCE OF CHROMOSOMES PROTEIN 2"/>
    <property type="match status" value="1"/>
</dbReference>